<sequence length="199" mass="22030">MIRLALAMSLLTLPILARAQCAELVPLDRDEARQMMSVMMAPEADPLEQLFAFEDLMCADEPVLRNMALRTGASSPSADVRGQILMRSLFEKVVLQIELGEGEPVDPKYRRNLREPGVMTLDVVYRDPARGCMSFDAGAGGACSASSIAEFSGTTMTMKVDRSPRKFLLTGRFDYDHGDTVEGKVVFNDVRYPATIRLF</sequence>
<evidence type="ECO:0008006" key="4">
    <source>
        <dbReference type="Google" id="ProtNLM"/>
    </source>
</evidence>
<dbReference type="AlphaFoldDB" id="A0A225NIR0"/>
<organism evidence="2 3">
    <name type="scientific">Marinibacterium profundimaris</name>
    <dbReference type="NCBI Taxonomy" id="1679460"/>
    <lineage>
        <taxon>Bacteria</taxon>
        <taxon>Pseudomonadati</taxon>
        <taxon>Pseudomonadota</taxon>
        <taxon>Alphaproteobacteria</taxon>
        <taxon>Rhodobacterales</taxon>
        <taxon>Paracoccaceae</taxon>
        <taxon>Marinibacterium</taxon>
    </lineage>
</organism>
<evidence type="ECO:0000256" key="1">
    <source>
        <dbReference type="SAM" id="SignalP"/>
    </source>
</evidence>
<feature type="signal peptide" evidence="1">
    <location>
        <begin position="1"/>
        <end position="19"/>
    </location>
</feature>
<protein>
    <recommendedName>
        <fullName evidence="4">Lipoprotein</fullName>
    </recommendedName>
</protein>
<gene>
    <name evidence="2" type="ORF">ATO3_12565</name>
</gene>
<dbReference type="RefSeq" id="WP_088650210.1">
    <property type="nucleotide sequence ID" value="NZ_AQQR01000004.1"/>
</dbReference>
<comment type="caution">
    <text evidence="2">The sequence shown here is derived from an EMBL/GenBank/DDBJ whole genome shotgun (WGS) entry which is preliminary data.</text>
</comment>
<dbReference type="Proteomes" id="UP000215377">
    <property type="component" value="Unassembled WGS sequence"/>
</dbReference>
<proteinExistence type="predicted"/>
<name>A0A225NIR0_9RHOB</name>
<dbReference type="EMBL" id="AQQR01000004">
    <property type="protein sequence ID" value="OWU73490.1"/>
    <property type="molecule type" value="Genomic_DNA"/>
</dbReference>
<accession>A0A225NIR0</accession>
<reference evidence="2 3" key="1">
    <citation type="submission" date="2013-04" db="EMBL/GenBank/DDBJ databases">
        <title>Oceanicola sp. 22II1-22F33 Genome Sequencing.</title>
        <authorList>
            <person name="Lai Q."/>
            <person name="Li G."/>
            <person name="Shao Z."/>
        </authorList>
    </citation>
    <scope>NUCLEOTIDE SEQUENCE [LARGE SCALE GENOMIC DNA]</scope>
    <source>
        <strain evidence="2 3">22II1-22F33</strain>
    </source>
</reference>
<keyword evidence="3" id="KW-1185">Reference proteome</keyword>
<evidence type="ECO:0000313" key="3">
    <source>
        <dbReference type="Proteomes" id="UP000215377"/>
    </source>
</evidence>
<keyword evidence="1" id="KW-0732">Signal</keyword>
<dbReference type="OrthoDB" id="8482030at2"/>
<evidence type="ECO:0000313" key="2">
    <source>
        <dbReference type="EMBL" id="OWU73490.1"/>
    </source>
</evidence>
<feature type="chain" id="PRO_5012013779" description="Lipoprotein" evidence="1">
    <location>
        <begin position="20"/>
        <end position="199"/>
    </location>
</feature>